<evidence type="ECO:0000313" key="1">
    <source>
        <dbReference type="EMBL" id="CAC5402802.1"/>
    </source>
</evidence>
<protein>
    <submittedName>
        <fullName evidence="1">Uncharacterized protein</fullName>
    </submittedName>
</protein>
<evidence type="ECO:0000313" key="2">
    <source>
        <dbReference type="Proteomes" id="UP000507470"/>
    </source>
</evidence>
<keyword evidence="2" id="KW-1185">Reference proteome</keyword>
<sequence>MSIIQIKKQTSKLVAEESSLDPGFYQPDIFIITDSKGNYLKPVIPGRLGASLHIFSEKGATIHSNIINKVIPSIQAATSPIVLLWFDTCEISKKDGRYSDIIKYPYQSIEQTLTEYRAVKDRILQNNPSATVIAIECSYFSLYRWNQSRGFNYNTQTTQLYKDIDLKLKSAINYYNQQLSYFNRNILAPHIAQDQIISSKQRKRSRTQNKISFKSLFDGIHPRRPISRLWIHRMVKLARNLRNPQ</sequence>
<reference evidence="1 2" key="1">
    <citation type="submission" date="2020-06" db="EMBL/GenBank/DDBJ databases">
        <authorList>
            <person name="Li R."/>
            <person name="Bekaert M."/>
        </authorList>
    </citation>
    <scope>NUCLEOTIDE SEQUENCE [LARGE SCALE GENOMIC DNA]</scope>
    <source>
        <strain evidence="2">wild</strain>
    </source>
</reference>
<organism evidence="1 2">
    <name type="scientific">Mytilus coruscus</name>
    <name type="common">Sea mussel</name>
    <dbReference type="NCBI Taxonomy" id="42192"/>
    <lineage>
        <taxon>Eukaryota</taxon>
        <taxon>Metazoa</taxon>
        <taxon>Spiralia</taxon>
        <taxon>Lophotrochozoa</taxon>
        <taxon>Mollusca</taxon>
        <taxon>Bivalvia</taxon>
        <taxon>Autobranchia</taxon>
        <taxon>Pteriomorphia</taxon>
        <taxon>Mytilida</taxon>
        <taxon>Mytiloidea</taxon>
        <taxon>Mytilidae</taxon>
        <taxon>Mytilinae</taxon>
        <taxon>Mytilus</taxon>
    </lineage>
</organism>
<dbReference type="Proteomes" id="UP000507470">
    <property type="component" value="Unassembled WGS sequence"/>
</dbReference>
<dbReference type="EMBL" id="CACVKT020006640">
    <property type="protein sequence ID" value="CAC5402802.1"/>
    <property type="molecule type" value="Genomic_DNA"/>
</dbReference>
<proteinExistence type="predicted"/>
<dbReference type="AlphaFoldDB" id="A0A6J8D664"/>
<name>A0A6J8D664_MYTCO</name>
<accession>A0A6J8D664</accession>
<gene>
    <name evidence="1" type="ORF">MCOR_36744</name>
</gene>